<evidence type="ECO:0000313" key="5">
    <source>
        <dbReference type="Proteomes" id="UP000234483"/>
    </source>
</evidence>
<feature type="domain" description="VWFA" evidence="2">
    <location>
        <begin position="134"/>
        <end position="315"/>
    </location>
</feature>
<reference evidence="4 5" key="1">
    <citation type="submission" date="2017-12" db="EMBL/GenBank/DDBJ databases">
        <title>The genome sequence of Caulobacter flavus CGMCC1 15093.</title>
        <authorList>
            <person name="Gao J."/>
            <person name="Mao X."/>
            <person name="Sun J."/>
        </authorList>
    </citation>
    <scope>NUCLEOTIDE SEQUENCE [LARGE SCALE GENOMIC DNA]</scope>
    <source>
        <strain evidence="4 5">CGMCC1 15093</strain>
    </source>
</reference>
<name>A0A2N5CSF0_9CAUL</name>
<feature type="signal peptide" evidence="1">
    <location>
        <begin position="1"/>
        <end position="23"/>
    </location>
</feature>
<proteinExistence type="predicted"/>
<dbReference type="EMBL" id="CP026100">
    <property type="protein sequence ID" value="AYV49020.1"/>
    <property type="molecule type" value="Genomic_DNA"/>
</dbReference>
<keyword evidence="1" id="KW-0732">Signal</keyword>
<dbReference type="RefSeq" id="WP_101713712.1">
    <property type="nucleotide sequence ID" value="NZ_CP026100.1"/>
</dbReference>
<dbReference type="Pfam" id="PF00092">
    <property type="entry name" value="VWA"/>
    <property type="match status" value="1"/>
</dbReference>
<dbReference type="SUPFAM" id="SSF53300">
    <property type="entry name" value="vWA-like"/>
    <property type="match status" value="1"/>
</dbReference>
<dbReference type="InterPro" id="IPR002035">
    <property type="entry name" value="VWF_A"/>
</dbReference>
<dbReference type="PANTHER" id="PTHR10579:SF43">
    <property type="entry name" value="ZINC FINGER (C3HC4-TYPE RING FINGER) FAMILY PROTEIN"/>
    <property type="match status" value="1"/>
</dbReference>
<dbReference type="PANTHER" id="PTHR10579">
    <property type="entry name" value="CALCIUM-ACTIVATED CHLORIDE CHANNEL REGULATOR"/>
    <property type="match status" value="1"/>
</dbReference>
<accession>A0A2N5CSF0</accession>
<dbReference type="Proteomes" id="UP000234483">
    <property type="component" value="Unassembled WGS sequence"/>
</dbReference>
<organism evidence="4 5">
    <name type="scientific">Caulobacter flavus</name>
    <dbReference type="NCBI Taxonomy" id="1679497"/>
    <lineage>
        <taxon>Bacteria</taxon>
        <taxon>Pseudomonadati</taxon>
        <taxon>Pseudomonadota</taxon>
        <taxon>Alphaproteobacteria</taxon>
        <taxon>Caulobacterales</taxon>
        <taxon>Caulobacteraceae</taxon>
        <taxon>Caulobacter</taxon>
    </lineage>
</organism>
<dbReference type="InterPro" id="IPR051266">
    <property type="entry name" value="CLCR"/>
</dbReference>
<protein>
    <recommendedName>
        <fullName evidence="2">VWFA domain-containing protein</fullName>
    </recommendedName>
</protein>
<feature type="chain" id="PRO_5044577835" description="VWFA domain-containing protein" evidence="1">
    <location>
        <begin position="24"/>
        <end position="602"/>
    </location>
</feature>
<dbReference type="Proteomes" id="UP000281192">
    <property type="component" value="Chromosome"/>
</dbReference>
<dbReference type="SMART" id="SM00327">
    <property type="entry name" value="VWA"/>
    <property type="match status" value="1"/>
</dbReference>
<dbReference type="EMBL" id="PJRQ01000029">
    <property type="protein sequence ID" value="PLR13392.1"/>
    <property type="molecule type" value="Genomic_DNA"/>
</dbReference>
<dbReference type="Gene3D" id="3.40.50.410">
    <property type="entry name" value="von Willebrand factor, type A domain"/>
    <property type="match status" value="1"/>
</dbReference>
<evidence type="ECO:0000313" key="3">
    <source>
        <dbReference type="EMBL" id="AYV49020.1"/>
    </source>
</evidence>
<dbReference type="InterPro" id="IPR036465">
    <property type="entry name" value="vWFA_dom_sf"/>
</dbReference>
<dbReference type="AlphaFoldDB" id="A0A2N5CSF0"/>
<dbReference type="PROSITE" id="PS50234">
    <property type="entry name" value="VWFA"/>
    <property type="match status" value="1"/>
</dbReference>
<reference evidence="3 6" key="2">
    <citation type="submission" date="2018-01" db="EMBL/GenBank/DDBJ databases">
        <title>Complete genome sequence of Caulobacter flavus RHGG3.</title>
        <authorList>
            <person name="Yang E."/>
        </authorList>
    </citation>
    <scope>NUCLEOTIDE SEQUENCE [LARGE SCALE GENOMIC DNA]</scope>
    <source>
        <strain evidence="3 6">RHGG3</strain>
    </source>
</reference>
<keyword evidence="6" id="KW-1185">Reference proteome</keyword>
<evidence type="ECO:0000313" key="4">
    <source>
        <dbReference type="EMBL" id="PLR13392.1"/>
    </source>
</evidence>
<evidence type="ECO:0000259" key="2">
    <source>
        <dbReference type="PROSITE" id="PS50234"/>
    </source>
</evidence>
<evidence type="ECO:0000313" key="6">
    <source>
        <dbReference type="Proteomes" id="UP000281192"/>
    </source>
</evidence>
<gene>
    <name evidence="3" type="ORF">C1707_23720</name>
    <name evidence="4" type="ORF">CFHF_14525</name>
</gene>
<dbReference type="OrthoDB" id="9784383at2"/>
<sequence>MSRRLWSAASVLALALVSTPAWTQVQTPPDDEPNIDEIIVTGSLRVRQGGAQDINHFRGQSEAGQIPMPDTLTPEGLMGGYDLQIPGEACVRVLCVTGEAMRASLPLSPADKILVGVGFNSSIDAATWKRQPLNLVAVVDKSGSMDGEPLDQVRASLRQILDQLRPGDQISIVLYGDRSYRHLEPTPVANGKGAIRRAIDAIESEGSTNMEEGLQVGYETAFASQPGFKGVTRVMLFTDEQPNVGATDADSFMGMAREASRRGIGLTTIGVGEQFDAPLATEISSVRGGNLFFLRDESDVKGVFTGKLDTMVSELAYDLNLSVKARPGYRITGVYGAPEDGLKRGEDGAVSISVPTAFLSTEGGGLMVGLAKAEGATYLPEPALKPGDSLLDVSLSYTDKGGASQTQALAVPAPSGAPSSGLRLAHLLIDEFQSLHKVATLYHRDSDEEGAYQTLRRFDERLRGETDPKLAPERRLVANLLTRTAMLSGHAGEVPKVGPAGLVGAWTIARIDGDGQIDLKRGDRLTFDDEELLVERRKGGAFEEDPSETYLVNDSQLSLEDSGLVFDYRLADGDSLVLTHKALDLRLTLKRDPRPVATAAID</sequence>
<dbReference type="KEGG" id="cfh:C1707_23720"/>
<evidence type="ECO:0000256" key="1">
    <source>
        <dbReference type="SAM" id="SignalP"/>
    </source>
</evidence>